<evidence type="ECO:0000313" key="2">
    <source>
        <dbReference type="EMBL" id="OLN22439.1"/>
    </source>
</evidence>
<gene>
    <name evidence="2" type="ORF">BTO30_08990</name>
</gene>
<dbReference type="PANTHER" id="PTHR10992">
    <property type="entry name" value="METHYLESTERASE FAMILY MEMBER"/>
    <property type="match status" value="1"/>
</dbReference>
<reference evidence="2 3" key="1">
    <citation type="submission" date="2016-12" db="EMBL/GenBank/DDBJ databases">
        <title>Domibacillus antri genome sequencing.</title>
        <authorList>
            <person name="Verma A."/>
            <person name="Krishnamurthi S."/>
        </authorList>
    </citation>
    <scope>NUCLEOTIDE SEQUENCE [LARGE SCALE GENOMIC DNA]</scope>
    <source>
        <strain evidence="2 3">XD80</strain>
    </source>
</reference>
<feature type="domain" description="AB hydrolase-1" evidence="1">
    <location>
        <begin position="5"/>
        <end position="231"/>
    </location>
</feature>
<dbReference type="AlphaFoldDB" id="A0A1Q8Q517"/>
<dbReference type="RefSeq" id="WP_075398396.1">
    <property type="nucleotide sequence ID" value="NZ_MSDU01000017.1"/>
</dbReference>
<sequence>MAAYVLIHGAWHGAWCWEKVVPLLEQEGHTVHTADLPSHGSDPTPISQVSLKRYTDKVCAVIDEAEEPVILVGHSMGGIAISQSAEYRSEKIKSLVYVTAFLLRDNESMVDVIQTDHEALVARNMNVNEEAGFAAMNEENLRDVFYGCCADQDIAKAKTLLTPQALNVLSTKLNLTKDHFGKIPKYYIECLRDQAITHWCQKKMYTAAPCEEIFTLDTDHSPFYSTPEELVSILLKIDQHHPAVEEMIL</sequence>
<name>A0A1Q8Q517_9BACI</name>
<dbReference type="SUPFAM" id="SSF53474">
    <property type="entry name" value="alpha/beta-Hydrolases"/>
    <property type="match status" value="1"/>
</dbReference>
<evidence type="ECO:0000313" key="3">
    <source>
        <dbReference type="Proteomes" id="UP000185568"/>
    </source>
</evidence>
<dbReference type="STRING" id="1714264.BTO30_08990"/>
<dbReference type="InterPro" id="IPR029058">
    <property type="entry name" value="AB_hydrolase_fold"/>
</dbReference>
<dbReference type="Pfam" id="PF12697">
    <property type="entry name" value="Abhydrolase_6"/>
    <property type="match status" value="1"/>
</dbReference>
<comment type="caution">
    <text evidence="2">The sequence shown here is derived from an EMBL/GenBank/DDBJ whole genome shotgun (WGS) entry which is preliminary data.</text>
</comment>
<dbReference type="InterPro" id="IPR000073">
    <property type="entry name" value="AB_hydrolase_1"/>
</dbReference>
<dbReference type="EMBL" id="MSDU01000017">
    <property type="protein sequence ID" value="OLN22439.1"/>
    <property type="molecule type" value="Genomic_DNA"/>
</dbReference>
<evidence type="ECO:0000259" key="1">
    <source>
        <dbReference type="Pfam" id="PF12697"/>
    </source>
</evidence>
<protein>
    <recommendedName>
        <fullName evidence="1">AB hydrolase-1 domain-containing protein</fullName>
    </recommendedName>
</protein>
<keyword evidence="3" id="KW-1185">Reference proteome</keyword>
<dbReference type="InterPro" id="IPR045889">
    <property type="entry name" value="MES/HNL"/>
</dbReference>
<dbReference type="OrthoDB" id="9112061at2"/>
<dbReference type="GO" id="GO:0080032">
    <property type="term" value="F:methyl jasmonate esterase activity"/>
    <property type="evidence" value="ECO:0007669"/>
    <property type="project" value="TreeGrafter"/>
</dbReference>
<dbReference type="GO" id="GO:0080030">
    <property type="term" value="F:methyl indole-3-acetate esterase activity"/>
    <property type="evidence" value="ECO:0007669"/>
    <property type="project" value="TreeGrafter"/>
</dbReference>
<accession>A0A1Q8Q517</accession>
<proteinExistence type="predicted"/>
<dbReference type="Proteomes" id="UP000185568">
    <property type="component" value="Unassembled WGS sequence"/>
</dbReference>
<dbReference type="PANTHER" id="PTHR10992:SF1086">
    <property type="entry name" value="AB HYDROLASE-1 DOMAIN-CONTAINING PROTEIN"/>
    <property type="match status" value="1"/>
</dbReference>
<organism evidence="2 3">
    <name type="scientific">Domibacillus antri</name>
    <dbReference type="NCBI Taxonomy" id="1714264"/>
    <lineage>
        <taxon>Bacteria</taxon>
        <taxon>Bacillati</taxon>
        <taxon>Bacillota</taxon>
        <taxon>Bacilli</taxon>
        <taxon>Bacillales</taxon>
        <taxon>Bacillaceae</taxon>
        <taxon>Domibacillus</taxon>
    </lineage>
</organism>
<dbReference type="Gene3D" id="3.40.50.1820">
    <property type="entry name" value="alpha/beta hydrolase"/>
    <property type="match status" value="1"/>
</dbReference>